<dbReference type="EMBL" id="FOWC01000009">
    <property type="protein sequence ID" value="SFQ16412.1"/>
    <property type="molecule type" value="Genomic_DNA"/>
</dbReference>
<organism evidence="1 2">
    <name type="scientific">Amycolatopsis rubida</name>
    <dbReference type="NCBI Taxonomy" id="112413"/>
    <lineage>
        <taxon>Bacteria</taxon>
        <taxon>Bacillati</taxon>
        <taxon>Actinomycetota</taxon>
        <taxon>Actinomycetes</taxon>
        <taxon>Pseudonocardiales</taxon>
        <taxon>Pseudonocardiaceae</taxon>
        <taxon>Amycolatopsis</taxon>
    </lineage>
</organism>
<reference evidence="1 2" key="1">
    <citation type="submission" date="2016-10" db="EMBL/GenBank/DDBJ databases">
        <authorList>
            <person name="de Groot N.N."/>
        </authorList>
    </citation>
    <scope>NUCLEOTIDE SEQUENCE [LARGE SCALE GENOMIC DNA]</scope>
    <source>
        <strain evidence="1 2">DSM 44637</strain>
    </source>
</reference>
<dbReference type="STRING" id="112413.SAMN05421854_109123"/>
<protein>
    <submittedName>
        <fullName evidence="1">Uncharacterized protein</fullName>
    </submittedName>
</protein>
<dbReference type="AlphaFoldDB" id="A0A1I5W9J4"/>
<evidence type="ECO:0000313" key="1">
    <source>
        <dbReference type="EMBL" id="SFQ16412.1"/>
    </source>
</evidence>
<dbReference type="Proteomes" id="UP000199137">
    <property type="component" value="Unassembled WGS sequence"/>
</dbReference>
<name>A0A1I5W9J4_9PSEU</name>
<gene>
    <name evidence="1" type="ORF">SAMN05421854_109123</name>
</gene>
<proteinExistence type="predicted"/>
<sequence>MTPPLGGNSNFDYTAWHRFAVKVDRANGEVRQLLTRKMPGGERALALHVGRTPTALDRRGITAARPPLTDGSTCGFTQVRRLYISVALVNRGVHVLPLCKASQRRRAR</sequence>
<evidence type="ECO:0000313" key="2">
    <source>
        <dbReference type="Proteomes" id="UP000199137"/>
    </source>
</evidence>
<accession>A0A1I5W9J4</accession>